<dbReference type="RefSeq" id="WP_044195548.1">
    <property type="nucleotide sequence ID" value="NZ_JMCB01000016.1"/>
</dbReference>
<dbReference type="EMBL" id="JMCB01000016">
    <property type="protein sequence ID" value="KFE63753.1"/>
    <property type="molecule type" value="Genomic_DNA"/>
</dbReference>
<keyword evidence="2" id="KW-0378">Hydrolase</keyword>
<dbReference type="InterPro" id="IPR048955">
    <property type="entry name" value="Cip1-like_core"/>
</dbReference>
<evidence type="ECO:0000259" key="1">
    <source>
        <dbReference type="Pfam" id="PF21340"/>
    </source>
</evidence>
<dbReference type="Pfam" id="PF21340">
    <property type="entry name" value="Polysacc_lyase-like"/>
    <property type="match status" value="1"/>
</dbReference>
<protein>
    <submittedName>
        <fullName evidence="2">Putative secreted hydrolase</fullName>
    </submittedName>
</protein>
<accession>A0A085W7U0</accession>
<dbReference type="STRING" id="394096.DB31_2521"/>
<dbReference type="AlphaFoldDB" id="A0A085W7U0"/>
<dbReference type="GO" id="GO:0016787">
    <property type="term" value="F:hydrolase activity"/>
    <property type="evidence" value="ECO:0007669"/>
    <property type="project" value="UniProtKB-KW"/>
</dbReference>
<name>A0A085W7U0_9BACT</name>
<dbReference type="OrthoDB" id="1164393at2"/>
<comment type="caution">
    <text evidence="2">The sequence shown here is derived from an EMBL/GenBank/DDBJ whole genome shotgun (WGS) entry which is preliminary data.</text>
</comment>
<gene>
    <name evidence="2" type="ORF">DB31_2521</name>
</gene>
<dbReference type="InterPro" id="IPR013320">
    <property type="entry name" value="ConA-like_dom_sf"/>
</dbReference>
<dbReference type="Proteomes" id="UP000028725">
    <property type="component" value="Unassembled WGS sequence"/>
</dbReference>
<keyword evidence="3" id="KW-1185">Reference proteome</keyword>
<organism evidence="2 3">
    <name type="scientific">Hyalangium minutum</name>
    <dbReference type="NCBI Taxonomy" id="394096"/>
    <lineage>
        <taxon>Bacteria</taxon>
        <taxon>Pseudomonadati</taxon>
        <taxon>Myxococcota</taxon>
        <taxon>Myxococcia</taxon>
        <taxon>Myxococcales</taxon>
        <taxon>Cystobacterineae</taxon>
        <taxon>Archangiaceae</taxon>
        <taxon>Hyalangium</taxon>
    </lineage>
</organism>
<dbReference type="SUPFAM" id="SSF49899">
    <property type="entry name" value="Concanavalin A-like lectins/glucanases"/>
    <property type="match status" value="1"/>
</dbReference>
<dbReference type="Gene3D" id="2.60.120.200">
    <property type="match status" value="1"/>
</dbReference>
<evidence type="ECO:0000313" key="2">
    <source>
        <dbReference type="EMBL" id="KFE63753.1"/>
    </source>
</evidence>
<feature type="domain" description="Cip1-like core" evidence="1">
    <location>
        <begin position="51"/>
        <end position="246"/>
    </location>
</feature>
<sequence length="253" mass="27640">MLSVLLGCGGSDEPDTDLPGTGPGESKCGANGVLLCDGFEQASVGGAPDPATWQVQVFNQLGSISIDSSQAHSGTKSVHVVGTGTESYRSVLFTTTQPFPPQNNSFYTRVFLRAKLPMAEGHSTYFGAGSADNQRMVRIGFHQHVFETNLIHPDKEYEQLSGPWGQPSQGVQLQPNEWHCVETFFNGAQHELRVWLDGTEMTGLHVTNWNVGLSKWSPQYAKAWFGFETYHGEQAELWYDDLIIGTQPIGCGG</sequence>
<proteinExistence type="predicted"/>
<reference evidence="2 3" key="1">
    <citation type="submission" date="2014-04" db="EMBL/GenBank/DDBJ databases">
        <title>Genome assembly of Hyalangium minutum DSM 14724.</title>
        <authorList>
            <person name="Sharma G."/>
            <person name="Subramanian S."/>
        </authorList>
    </citation>
    <scope>NUCLEOTIDE SEQUENCE [LARGE SCALE GENOMIC DNA]</scope>
    <source>
        <strain evidence="2 3">DSM 14724</strain>
    </source>
</reference>
<evidence type="ECO:0000313" key="3">
    <source>
        <dbReference type="Proteomes" id="UP000028725"/>
    </source>
</evidence>